<evidence type="ECO:0000256" key="4">
    <source>
        <dbReference type="ARBA" id="ARBA00022989"/>
    </source>
</evidence>
<comment type="similarity">
    <text evidence="6 7">Belongs to the LptC family.</text>
</comment>
<keyword evidence="5 6" id="KW-0472">Membrane</keyword>
<evidence type="ECO:0000256" key="2">
    <source>
        <dbReference type="ARBA" id="ARBA00022519"/>
    </source>
</evidence>
<dbReference type="GO" id="GO:0005886">
    <property type="term" value="C:plasma membrane"/>
    <property type="evidence" value="ECO:0007669"/>
    <property type="project" value="UniProtKB-SubCell"/>
</dbReference>
<comment type="caution">
    <text evidence="8">The sequence shown here is derived from an EMBL/GenBank/DDBJ whole genome shotgun (WGS) entry which is preliminary data.</text>
</comment>
<evidence type="ECO:0000256" key="6">
    <source>
        <dbReference type="HAMAP-Rule" id="MF_01915"/>
    </source>
</evidence>
<gene>
    <name evidence="6 8" type="primary">lptC</name>
    <name evidence="8" type="ORF">DPV93_05825</name>
</gene>
<name>A0A369YHK4_9PAST</name>
<comment type="subcellular location">
    <subcellularLocation>
        <location evidence="6">Cell inner membrane</location>
        <topology evidence="6">Single-pass membrane protein</topology>
    </subcellularLocation>
</comment>
<comment type="subunit">
    <text evidence="6">Component of the lipopolysaccharide transport and assembly complex. Interacts with LptA and the LptBFG transporter complex.</text>
</comment>
<keyword evidence="2 6" id="KW-0997">Cell inner membrane</keyword>
<proteinExistence type="inferred from homology"/>
<accession>A0A369YHK4</accession>
<evidence type="ECO:0000256" key="5">
    <source>
        <dbReference type="ARBA" id="ARBA00023136"/>
    </source>
</evidence>
<dbReference type="PIRSF" id="PIRSF028513">
    <property type="entry name" value="LptC"/>
    <property type="match status" value="1"/>
</dbReference>
<keyword evidence="1 6" id="KW-1003">Cell membrane</keyword>
<dbReference type="GO" id="GO:0043165">
    <property type="term" value="P:Gram-negative-bacterium-type cell outer membrane assembly"/>
    <property type="evidence" value="ECO:0007669"/>
    <property type="project" value="UniProtKB-UniRule"/>
</dbReference>
<dbReference type="Pfam" id="PF06835">
    <property type="entry name" value="LptC"/>
    <property type="match status" value="1"/>
</dbReference>
<dbReference type="PANTHER" id="PTHR37481:SF1">
    <property type="entry name" value="LIPOPOLYSACCHARIDE EXPORT SYSTEM PROTEIN LPTC"/>
    <property type="match status" value="1"/>
</dbReference>
<comment type="function">
    <text evidence="7">Required for the translocation of lipopolysaccharide (LPS) from the inner membrane to the outer membrane.</text>
</comment>
<dbReference type="STRING" id="1035839.GCA_000238795_00924"/>
<dbReference type="NCBIfam" id="TIGR04409">
    <property type="entry name" value="LptC_YrbK"/>
    <property type="match status" value="1"/>
</dbReference>
<dbReference type="InterPro" id="IPR026265">
    <property type="entry name" value="LptC"/>
</dbReference>
<evidence type="ECO:0000313" key="8">
    <source>
        <dbReference type="EMBL" id="RDE72022.1"/>
    </source>
</evidence>
<dbReference type="GO" id="GO:0015221">
    <property type="term" value="F:lipopolysaccharide transmembrane transporter activity"/>
    <property type="evidence" value="ECO:0007669"/>
    <property type="project" value="InterPro"/>
</dbReference>
<dbReference type="EMBL" id="QEPN01000004">
    <property type="protein sequence ID" value="RDE72022.1"/>
    <property type="molecule type" value="Genomic_DNA"/>
</dbReference>
<reference evidence="8 9" key="1">
    <citation type="submission" date="2018-05" db="EMBL/GenBank/DDBJ databases">
        <title>Draft Genome Sequences for a Diverse set of 7 Haemophilus Species.</title>
        <authorList>
            <person name="Nichols M."/>
            <person name="Topaz N."/>
            <person name="Wang X."/>
            <person name="Wang X."/>
            <person name="Boxrud D."/>
        </authorList>
    </citation>
    <scope>NUCLEOTIDE SEQUENCE [LARGE SCALE GENOMIC DNA]</scope>
    <source>
        <strain evidence="8 9">C2002001239</strain>
    </source>
</reference>
<dbReference type="Gene3D" id="2.60.450.10">
    <property type="entry name" value="Lipopolysaccharide (LPS) transport protein A like domain"/>
    <property type="match status" value="1"/>
</dbReference>
<dbReference type="Proteomes" id="UP000253872">
    <property type="component" value="Unassembled WGS sequence"/>
</dbReference>
<dbReference type="AlphaFoldDB" id="A0A369YHK4"/>
<dbReference type="InterPro" id="IPR010664">
    <property type="entry name" value="LipoPS_assembly_LptC-rel"/>
</dbReference>
<dbReference type="GO" id="GO:0017089">
    <property type="term" value="F:glycolipid transfer activity"/>
    <property type="evidence" value="ECO:0007669"/>
    <property type="project" value="TreeGrafter"/>
</dbReference>
<evidence type="ECO:0000256" key="7">
    <source>
        <dbReference type="PIRNR" id="PIRNR028513"/>
    </source>
</evidence>
<dbReference type="InterPro" id="IPR052363">
    <property type="entry name" value="LPS_export_LptC"/>
</dbReference>
<evidence type="ECO:0000313" key="9">
    <source>
        <dbReference type="Proteomes" id="UP000253872"/>
    </source>
</evidence>
<evidence type="ECO:0000256" key="1">
    <source>
        <dbReference type="ARBA" id="ARBA00022475"/>
    </source>
</evidence>
<keyword evidence="4 6" id="KW-1133">Transmembrane helix</keyword>
<dbReference type="RefSeq" id="WP_035529880.1">
    <property type="nucleotide sequence ID" value="NZ_JANFLW010000020.1"/>
</dbReference>
<dbReference type="PANTHER" id="PTHR37481">
    <property type="entry name" value="LIPOPOLYSACCHARIDE EXPORT SYSTEM PROTEIN LPTC"/>
    <property type="match status" value="1"/>
</dbReference>
<dbReference type="HAMAP" id="MF_01915">
    <property type="entry name" value="LPS_assembly_LptC"/>
    <property type="match status" value="1"/>
</dbReference>
<dbReference type="GO" id="GO:0030288">
    <property type="term" value="C:outer membrane-bounded periplasmic space"/>
    <property type="evidence" value="ECO:0007669"/>
    <property type="project" value="TreeGrafter"/>
</dbReference>
<evidence type="ECO:0000256" key="3">
    <source>
        <dbReference type="ARBA" id="ARBA00022692"/>
    </source>
</evidence>
<protein>
    <recommendedName>
        <fullName evidence="6 7">Lipopolysaccharide export system protein LptC</fullName>
    </recommendedName>
</protein>
<comment type="function">
    <text evidence="6">Involved in the assembly of lipopolysaccharide (LPS). Required for the translocation of LPS from the inner membrane to the outer membrane. Facilitates the transfer of LPS from the inner membrane to the periplasmic protein LptA. Could be a docking site for LptA.</text>
</comment>
<keyword evidence="3 6" id="KW-0812">Transmembrane</keyword>
<sequence>MNIRLTAILLIIAAGLGSWWYSLQPKDANPLDNLIKQQGTPDYTGEKLSTEVFDLQGKPQYYAEAQEIKRFEETELTEFVRPLVNLFDKESSQKLWELTANQAEITKEKILTLSGNVKLNALDKTSRLQRIETEKLIVDLNTQDIQTDESVKSTGLGFTTTGVGLKGNLKQQVATLLKDVKSFIEPTVVRENNEQPTP</sequence>
<organism evidence="8 9">
    <name type="scientific">Haemophilus sputorum</name>
    <dbReference type="NCBI Taxonomy" id="1078480"/>
    <lineage>
        <taxon>Bacteria</taxon>
        <taxon>Pseudomonadati</taxon>
        <taxon>Pseudomonadota</taxon>
        <taxon>Gammaproteobacteria</taxon>
        <taxon>Pasteurellales</taxon>
        <taxon>Pasteurellaceae</taxon>
        <taxon>Haemophilus</taxon>
    </lineage>
</organism>